<keyword evidence="1" id="KW-0812">Transmembrane</keyword>
<evidence type="ECO:0000256" key="1">
    <source>
        <dbReference type="SAM" id="Phobius"/>
    </source>
</evidence>
<accession>A0AAX4P850</accession>
<keyword evidence="1" id="KW-0472">Membrane</keyword>
<gene>
    <name evidence="2" type="ORF">HKI87_05g36640</name>
</gene>
<name>A0AAX4P850_9CHLO</name>
<dbReference type="Proteomes" id="UP001472866">
    <property type="component" value="Chromosome 05"/>
</dbReference>
<dbReference type="NCBIfam" id="NF047558">
    <property type="entry name" value="TPR_END_plus"/>
    <property type="match status" value="1"/>
</dbReference>
<feature type="transmembrane region" description="Helical" evidence="1">
    <location>
        <begin position="212"/>
        <end position="230"/>
    </location>
</feature>
<dbReference type="PANTHER" id="PTHR35498:SF4">
    <property type="entry name" value="PROTEIN LOW PSII ACCUMULATION 1, CHLOROPLASTIC"/>
    <property type="match status" value="1"/>
</dbReference>
<organism evidence="2 3">
    <name type="scientific">Chloropicon roscoffensis</name>
    <dbReference type="NCBI Taxonomy" id="1461544"/>
    <lineage>
        <taxon>Eukaryota</taxon>
        <taxon>Viridiplantae</taxon>
        <taxon>Chlorophyta</taxon>
        <taxon>Chloropicophyceae</taxon>
        <taxon>Chloropicales</taxon>
        <taxon>Chloropicaceae</taxon>
        <taxon>Chloropicon</taxon>
    </lineage>
</organism>
<proteinExistence type="predicted"/>
<dbReference type="AlphaFoldDB" id="A0AAX4P850"/>
<dbReference type="Pfam" id="PF11998">
    <property type="entry name" value="DUF3493"/>
    <property type="match status" value="1"/>
</dbReference>
<evidence type="ECO:0000313" key="2">
    <source>
        <dbReference type="EMBL" id="WZN62128.1"/>
    </source>
</evidence>
<keyword evidence="1" id="KW-1133">Transmembrane helix</keyword>
<keyword evidence="3" id="KW-1185">Reference proteome</keyword>
<protein>
    <submittedName>
        <fullName evidence="2">Protein LOW PSII ACCUMULATION 1</fullName>
    </submittedName>
</protein>
<evidence type="ECO:0000313" key="3">
    <source>
        <dbReference type="Proteomes" id="UP001472866"/>
    </source>
</evidence>
<sequence>MNLATSRPVRRVLGRAGRVSCRRARPAARKDGASADSASLANLDTMQPRERVVLGTELVQGGKAKEGVRVLEPLVGGDGGVKLSKEEAGAANYNLACAYSQLGQFDKAGDPLTRAVNDYGVKYSVMMKDADLEPFRMSVEFDDVANGLKGGISSDEQYAKLRVEAKSPFRTFRLFALSGLDAGAGIGLLIILSRLASAIKGGPGAPELGESLRNLGINATAVAVLTFFLVRDLRDQRSKLKEVEEEEDLGKLQVDLGGNRLAPMSRLRQQYRPVILLGDEAYLKKCIKAASSRKKELQAKGILLIPVQDKKGLNFKRTEALGETKGFNSPGAKSEDAIQGEQRWVVQPREIQEWMAWLEGQKEESQALRYSETAYVQVQLDGTVRSKGPGQPSWKDLLTLPDRETFRSKVTG</sequence>
<feature type="transmembrane region" description="Helical" evidence="1">
    <location>
        <begin position="172"/>
        <end position="192"/>
    </location>
</feature>
<dbReference type="EMBL" id="CP151505">
    <property type="protein sequence ID" value="WZN62128.1"/>
    <property type="molecule type" value="Genomic_DNA"/>
</dbReference>
<dbReference type="PANTHER" id="PTHR35498">
    <property type="entry name" value="PROTEIN LOW PSII ACCUMULATION 1, CHLOROPLASTIC"/>
    <property type="match status" value="1"/>
</dbReference>
<reference evidence="2 3" key="1">
    <citation type="submission" date="2024-03" db="EMBL/GenBank/DDBJ databases">
        <title>Complete genome sequence of the green alga Chloropicon roscoffensis RCC1871.</title>
        <authorList>
            <person name="Lemieux C."/>
            <person name="Pombert J.-F."/>
            <person name="Otis C."/>
            <person name="Turmel M."/>
        </authorList>
    </citation>
    <scope>NUCLEOTIDE SEQUENCE [LARGE SCALE GENOMIC DNA]</scope>
    <source>
        <strain evidence="2 3">RCC1871</strain>
    </source>
</reference>
<dbReference type="InterPro" id="IPR021883">
    <property type="entry name" value="LPA1-like"/>
</dbReference>